<evidence type="ECO:0000313" key="2">
    <source>
        <dbReference type="Proteomes" id="UP000182624"/>
    </source>
</evidence>
<keyword evidence="2" id="KW-1185">Reference proteome</keyword>
<proteinExistence type="predicted"/>
<gene>
    <name evidence="1" type="ORF">SAMN04487928_101128</name>
</gene>
<dbReference type="OrthoDB" id="2082816at2"/>
<sequence length="359" mass="41192">MRTNNYGEKTILYYPTIRIKDGTWLRNALLYWDKVASIVPGVNYSAINSIEIEYLQDAGIYDPIYPFELEQEDGLCELFCQQVKKNLKYSKKINKRHTARVHVEKLNMVDMVHIDKTPEPILEYLLDEGIAQRNYDGPWINMNSKDADVYMATLAKYLAKVHGNTEIGTDSGIKFYYPFTGSKGNIDAEKQIYLNMALQKILPVPNMNVSLADIIDFRMRHERELRCFRRRIEAFQWNLKHCTDVEDIQDTTRMLQRQMDDDLHEIEELMSFRGIRRTKKTMRALIPIGVAAGIGLLAESTGIPAWGSALLGDIAGATASLFCVNDDLQIEDKSAYLFYARENGFISTTMPRSGFNNNI</sequence>
<accession>A0A1I5PTU9</accession>
<evidence type="ECO:0000313" key="1">
    <source>
        <dbReference type="EMBL" id="SFP37066.1"/>
    </source>
</evidence>
<dbReference type="AlphaFoldDB" id="A0A1I5PTU9"/>
<name>A0A1I5PTU9_9FIRM</name>
<dbReference type="Pfam" id="PF19749">
    <property type="entry name" value="DUF6236"/>
    <property type="match status" value="1"/>
</dbReference>
<dbReference type="Proteomes" id="UP000182624">
    <property type="component" value="Unassembled WGS sequence"/>
</dbReference>
<dbReference type="EMBL" id="FOXO01000001">
    <property type="protein sequence ID" value="SFP37066.1"/>
    <property type="molecule type" value="Genomic_DNA"/>
</dbReference>
<protein>
    <submittedName>
        <fullName evidence="1">Uncharacterized protein</fullName>
    </submittedName>
</protein>
<dbReference type="InterPro" id="IPR046203">
    <property type="entry name" value="DUF6236"/>
</dbReference>
<dbReference type="RefSeq" id="WP_074882876.1">
    <property type="nucleotide sequence ID" value="NZ_FOXO01000001.1"/>
</dbReference>
<organism evidence="1 2">
    <name type="scientific">Butyrivibrio proteoclasticus</name>
    <dbReference type="NCBI Taxonomy" id="43305"/>
    <lineage>
        <taxon>Bacteria</taxon>
        <taxon>Bacillati</taxon>
        <taxon>Bacillota</taxon>
        <taxon>Clostridia</taxon>
        <taxon>Lachnospirales</taxon>
        <taxon>Lachnospiraceae</taxon>
        <taxon>Butyrivibrio</taxon>
    </lineage>
</organism>
<reference evidence="2" key="1">
    <citation type="submission" date="2016-10" db="EMBL/GenBank/DDBJ databases">
        <authorList>
            <person name="Varghese N."/>
            <person name="Submissions S."/>
        </authorList>
    </citation>
    <scope>NUCLEOTIDE SEQUENCE [LARGE SCALE GENOMIC DNA]</scope>
    <source>
        <strain evidence="2">P18</strain>
    </source>
</reference>